<reference evidence="2 3" key="1">
    <citation type="submission" date="2017-06" db="EMBL/GenBank/DDBJ databases">
        <authorList>
            <person name="Kim H.J."/>
            <person name="Triplett B.A."/>
        </authorList>
    </citation>
    <scope>NUCLEOTIDE SEQUENCE [LARGE SCALE GENOMIC DNA]</scope>
    <source>
        <strain evidence="2 3">DSM 29052</strain>
    </source>
</reference>
<accession>A0A238XFN7</accession>
<keyword evidence="3" id="KW-1185">Reference proteome</keyword>
<dbReference type="InterPro" id="IPR015590">
    <property type="entry name" value="Aldehyde_DH_dom"/>
</dbReference>
<dbReference type="InterPro" id="IPR016163">
    <property type="entry name" value="Ald_DH_C"/>
</dbReference>
<gene>
    <name evidence="2" type="ORF">SAMN06265370_11145</name>
</gene>
<dbReference type="Pfam" id="PF00171">
    <property type="entry name" value="Aldedh"/>
    <property type="match status" value="1"/>
</dbReference>
<evidence type="ECO:0000313" key="3">
    <source>
        <dbReference type="Proteomes" id="UP000198417"/>
    </source>
</evidence>
<organism evidence="2 3">
    <name type="scientific">Puniceibacterium sediminis</name>
    <dbReference type="NCBI Taxonomy" id="1608407"/>
    <lineage>
        <taxon>Bacteria</taxon>
        <taxon>Pseudomonadati</taxon>
        <taxon>Pseudomonadota</taxon>
        <taxon>Alphaproteobacteria</taxon>
        <taxon>Rhodobacterales</taxon>
        <taxon>Paracoccaceae</taxon>
        <taxon>Puniceibacterium</taxon>
    </lineage>
</organism>
<sequence length="104" mass="11078">MPGDARVMQEEPFGPIAPITGFLSYDEVMTRAAALPFGRAGYVFSNSLSVAARATEDLEVGVVGATKCCLPQQRRRSAASSKAVWAGKLVQLACTTTLNRSISR</sequence>
<evidence type="ECO:0000259" key="1">
    <source>
        <dbReference type="Pfam" id="PF00171"/>
    </source>
</evidence>
<dbReference type="Gene3D" id="3.40.309.10">
    <property type="entry name" value="Aldehyde Dehydrogenase, Chain A, domain 2"/>
    <property type="match status" value="1"/>
</dbReference>
<dbReference type="EMBL" id="FZNN01000011">
    <property type="protein sequence ID" value="SNR57826.1"/>
    <property type="molecule type" value="Genomic_DNA"/>
</dbReference>
<evidence type="ECO:0000313" key="2">
    <source>
        <dbReference type="EMBL" id="SNR57826.1"/>
    </source>
</evidence>
<name>A0A238XFN7_9RHOB</name>
<dbReference type="SUPFAM" id="SSF53720">
    <property type="entry name" value="ALDH-like"/>
    <property type="match status" value="1"/>
</dbReference>
<feature type="domain" description="Aldehyde dehydrogenase" evidence="1">
    <location>
        <begin position="3"/>
        <end position="66"/>
    </location>
</feature>
<dbReference type="OrthoDB" id="9812625at2"/>
<dbReference type="InterPro" id="IPR016161">
    <property type="entry name" value="Ald_DH/histidinol_DH"/>
</dbReference>
<dbReference type="AlphaFoldDB" id="A0A238XFN7"/>
<dbReference type="GO" id="GO:0016620">
    <property type="term" value="F:oxidoreductase activity, acting on the aldehyde or oxo group of donors, NAD or NADP as acceptor"/>
    <property type="evidence" value="ECO:0007669"/>
    <property type="project" value="InterPro"/>
</dbReference>
<protein>
    <submittedName>
        <fullName evidence="2">Aldehyde dehydrogenase family protein</fullName>
    </submittedName>
</protein>
<dbReference type="Proteomes" id="UP000198417">
    <property type="component" value="Unassembled WGS sequence"/>
</dbReference>
<proteinExistence type="predicted"/>